<evidence type="ECO:0000256" key="5">
    <source>
        <dbReference type="ARBA" id="ARBA00011738"/>
    </source>
</evidence>
<evidence type="ECO:0000313" key="14">
    <source>
        <dbReference type="EMBL" id="AKK20195.1"/>
    </source>
</evidence>
<evidence type="ECO:0000256" key="12">
    <source>
        <dbReference type="ARBA" id="ARBA00023239"/>
    </source>
</evidence>
<comment type="similarity">
    <text evidence="4">Belongs to the thioester dehydratase family. FabA subfamily.</text>
</comment>
<keyword evidence="6" id="KW-0963">Cytoplasm</keyword>
<keyword evidence="10" id="KW-0275">Fatty acid biosynthesis</keyword>
<evidence type="ECO:0000256" key="6">
    <source>
        <dbReference type="ARBA" id="ARBA00022490"/>
    </source>
</evidence>
<keyword evidence="15" id="KW-1185">Reference proteome</keyword>
<dbReference type="GO" id="GO:0016853">
    <property type="term" value="F:isomerase activity"/>
    <property type="evidence" value="ECO:0007669"/>
    <property type="project" value="UniProtKB-KW"/>
</dbReference>
<dbReference type="NCBIfam" id="TIGR01749">
    <property type="entry name" value="fabA"/>
    <property type="match status" value="1"/>
</dbReference>
<dbReference type="EMBL" id="CP004021">
    <property type="protein sequence ID" value="AKK20195.1"/>
    <property type="molecule type" value="Genomic_DNA"/>
</dbReference>
<dbReference type="InterPro" id="IPR010083">
    <property type="entry name" value="FabA"/>
</dbReference>
<evidence type="ECO:0000256" key="13">
    <source>
        <dbReference type="NCBIfam" id="TIGR01749"/>
    </source>
</evidence>
<comment type="subcellular location">
    <subcellularLocation>
        <location evidence="2">Cytoplasm</location>
    </subcellularLocation>
</comment>
<comment type="subunit">
    <text evidence="5">Homodimer.</text>
</comment>
<dbReference type="CDD" id="cd01287">
    <property type="entry name" value="FabA"/>
    <property type="match status" value="1"/>
</dbReference>
<reference evidence="14 15" key="1">
    <citation type="journal article" date="2015" name="Genome Announc.">
        <title>Complete Genome Sequence of 'Candidatus Liberibacter africanus,' a Bacterium Associated with Citrus Huanglongbing.</title>
        <authorList>
            <person name="Lin H."/>
            <person name="Pietersen G."/>
            <person name="Han C."/>
            <person name="Read D.A."/>
            <person name="Lou B."/>
            <person name="Gupta G."/>
            <person name="Civerolo E.L."/>
        </authorList>
    </citation>
    <scope>NUCLEOTIDE SEQUENCE [LARGE SCALE GENOMIC DNA]</scope>
    <source>
        <strain evidence="14 15">PTSAPSY</strain>
    </source>
</reference>
<keyword evidence="12 14" id="KW-0456">Lyase</keyword>
<keyword evidence="8" id="KW-0276">Fatty acid metabolism</keyword>
<dbReference type="GO" id="GO:0005737">
    <property type="term" value="C:cytoplasm"/>
    <property type="evidence" value="ECO:0007669"/>
    <property type="project" value="UniProtKB-SubCell"/>
</dbReference>
<evidence type="ECO:0000256" key="1">
    <source>
        <dbReference type="ARBA" id="ARBA00001055"/>
    </source>
</evidence>
<evidence type="ECO:0000256" key="7">
    <source>
        <dbReference type="ARBA" id="ARBA00022516"/>
    </source>
</evidence>
<dbReference type="SUPFAM" id="SSF54637">
    <property type="entry name" value="Thioesterase/thiol ester dehydrase-isomerase"/>
    <property type="match status" value="1"/>
</dbReference>
<keyword evidence="7" id="KW-0444">Lipid biosynthesis</keyword>
<dbReference type="PATRIC" id="fig|1277257.4.peg.612"/>
<sequence length="172" mass="19382">MENRKSSYSYEEILSCGEGKMFGEGNAQLPTPPMLMFNRITQISETGGNYNQGLVRAEMDVDPNLWFFKCHFKNDPVMPGCLGLDALWQLTGFFLGWLGELGKGRAISVSNIKFRGMVTPDCKLIEYGVDFKRLIRRQVILGSADGWVKVDGKEIYKAEDLRVCLTVNDDVI</sequence>
<accession>A0A0G3I4L7</accession>
<dbReference type="InterPro" id="IPR013114">
    <property type="entry name" value="FabA_FabZ"/>
</dbReference>
<comment type="pathway">
    <text evidence="3">Lipid metabolism; fatty acid biosynthesis.</text>
</comment>
<dbReference type="EC" id="4.2.1.59" evidence="13"/>
<comment type="catalytic activity">
    <reaction evidence="1">
        <text>a (3R)-hydroxyacyl-[ACP] = a (2E)-enoyl-[ACP] + H2O</text>
        <dbReference type="Rhea" id="RHEA:13097"/>
        <dbReference type="Rhea" id="RHEA-COMP:9925"/>
        <dbReference type="Rhea" id="RHEA-COMP:9945"/>
        <dbReference type="ChEBI" id="CHEBI:15377"/>
        <dbReference type="ChEBI" id="CHEBI:78784"/>
        <dbReference type="ChEBI" id="CHEBI:78827"/>
        <dbReference type="EC" id="4.2.1.59"/>
    </reaction>
</comment>
<evidence type="ECO:0000256" key="4">
    <source>
        <dbReference type="ARBA" id="ARBA00006714"/>
    </source>
</evidence>
<evidence type="ECO:0000256" key="2">
    <source>
        <dbReference type="ARBA" id="ARBA00004496"/>
    </source>
</evidence>
<evidence type="ECO:0000256" key="3">
    <source>
        <dbReference type="ARBA" id="ARBA00005194"/>
    </source>
</evidence>
<dbReference type="Proteomes" id="UP000035503">
    <property type="component" value="Chromosome"/>
</dbReference>
<dbReference type="UniPathway" id="UPA00094"/>
<dbReference type="AlphaFoldDB" id="A0A0G3I4L7"/>
<dbReference type="NCBIfam" id="NF003509">
    <property type="entry name" value="PRK05174.1"/>
    <property type="match status" value="1"/>
</dbReference>
<dbReference type="PANTHER" id="PTHR30272">
    <property type="entry name" value="3-HYDROXYACYL-[ACYL-CARRIER-PROTEIN] DEHYDRATASE"/>
    <property type="match status" value="1"/>
</dbReference>
<dbReference type="GO" id="GO:0006633">
    <property type="term" value="P:fatty acid biosynthetic process"/>
    <property type="evidence" value="ECO:0007669"/>
    <property type="project" value="UniProtKB-UniRule"/>
</dbReference>
<gene>
    <name evidence="14" type="ORF">G293_02835</name>
</gene>
<dbReference type="STRING" id="1277257.G293_02835"/>
<evidence type="ECO:0000313" key="15">
    <source>
        <dbReference type="Proteomes" id="UP000035503"/>
    </source>
</evidence>
<dbReference type="RefSeq" id="WP_047264216.1">
    <property type="nucleotide sequence ID" value="NZ_CP004021.1"/>
</dbReference>
<dbReference type="PANTHER" id="PTHR30272:SF8">
    <property type="entry name" value="3-HYDROXYDECANOYL-[ACYL-CARRIER-PROTEIN] DEHYDRATASE"/>
    <property type="match status" value="1"/>
</dbReference>
<proteinExistence type="inferred from homology"/>
<dbReference type="InterPro" id="IPR029069">
    <property type="entry name" value="HotDog_dom_sf"/>
</dbReference>
<dbReference type="Pfam" id="PF07977">
    <property type="entry name" value="FabA"/>
    <property type="match status" value="1"/>
</dbReference>
<dbReference type="OrthoDB" id="9786735at2"/>
<protein>
    <recommendedName>
        <fullName evidence="13">3-hydroxyacyl-[acyl-carrier-protein] dehydratase FabA</fullName>
        <ecNumber evidence="13">4.2.1.59</ecNumber>
    </recommendedName>
</protein>
<name>A0A0G3I4L7_LIBAF</name>
<organism evidence="14 15">
    <name type="scientific">Candidatus Liberibacter africanus PTSAPSY</name>
    <dbReference type="NCBI Taxonomy" id="1277257"/>
    <lineage>
        <taxon>Bacteria</taxon>
        <taxon>Pseudomonadati</taxon>
        <taxon>Pseudomonadota</taxon>
        <taxon>Alphaproteobacteria</taxon>
        <taxon>Hyphomicrobiales</taxon>
        <taxon>Rhizobiaceae</taxon>
        <taxon>Liberibacter</taxon>
    </lineage>
</organism>
<dbReference type="GO" id="GO:0019171">
    <property type="term" value="F:(3R)-hydroxyacyl-[acyl-carrier-protein] dehydratase activity"/>
    <property type="evidence" value="ECO:0007669"/>
    <property type="project" value="UniProtKB-UniRule"/>
</dbReference>
<evidence type="ECO:0000256" key="11">
    <source>
        <dbReference type="ARBA" id="ARBA00023235"/>
    </source>
</evidence>
<evidence type="ECO:0000256" key="9">
    <source>
        <dbReference type="ARBA" id="ARBA00023098"/>
    </source>
</evidence>
<dbReference type="Gene3D" id="3.10.129.10">
    <property type="entry name" value="Hotdog Thioesterase"/>
    <property type="match status" value="1"/>
</dbReference>
<evidence type="ECO:0000256" key="10">
    <source>
        <dbReference type="ARBA" id="ARBA00023160"/>
    </source>
</evidence>
<evidence type="ECO:0000256" key="8">
    <source>
        <dbReference type="ARBA" id="ARBA00022832"/>
    </source>
</evidence>
<keyword evidence="11" id="KW-0413">Isomerase</keyword>
<dbReference type="KEGG" id="lau:G293_02835"/>
<keyword evidence="9" id="KW-0443">Lipid metabolism</keyword>